<dbReference type="OrthoDB" id="5760115at2759"/>
<dbReference type="Proteomes" id="UP000245383">
    <property type="component" value="Unassembled WGS sequence"/>
</dbReference>
<name>A0A2T9Y310_9FUNG</name>
<sequence length="252" mass="28572">MVLINSIIGSSHTLLNSSSRLLAHPFRNFNKFKEDSTQGFNSQDQRLTPKSVKTHKSRKNRKNIFTWISKLYMICTSNVNSFSSRPLNAVASLRAQKQSTNKIGYMQAVISAGYVQIENLYRFQQHNIGRVIDYIIRAPTRSVVDRFMLIYSNNTTTLPYVRKFGGTPGENNTDHYIPVLESLNMVSGSTKTVYLTTTASTSNHSNSEPNKRKVTLLKKQAFALNHIEDQQRALKSQELGNFALDFIVCNNN</sequence>
<proteinExistence type="predicted"/>
<gene>
    <name evidence="1" type="ORF">BB561_006577</name>
</gene>
<protein>
    <submittedName>
        <fullName evidence="1">Uncharacterized protein</fullName>
    </submittedName>
</protein>
<feature type="non-terminal residue" evidence="1">
    <location>
        <position position="252"/>
    </location>
</feature>
<accession>A0A2T9Y310</accession>
<keyword evidence="2" id="KW-1185">Reference proteome</keyword>
<dbReference type="AlphaFoldDB" id="A0A2T9Y310"/>
<reference evidence="1 2" key="1">
    <citation type="journal article" date="2018" name="MBio">
        <title>Comparative Genomics Reveals the Core Gene Toolbox for the Fungus-Insect Symbiosis.</title>
        <authorList>
            <person name="Wang Y."/>
            <person name="Stata M."/>
            <person name="Wang W."/>
            <person name="Stajich J.E."/>
            <person name="White M.M."/>
            <person name="Moncalvo J.M."/>
        </authorList>
    </citation>
    <scope>NUCLEOTIDE SEQUENCE [LARGE SCALE GENOMIC DNA]</scope>
    <source>
        <strain evidence="1 2">SWE-8-4</strain>
    </source>
</reference>
<organism evidence="1 2">
    <name type="scientific">Smittium simulii</name>
    <dbReference type="NCBI Taxonomy" id="133385"/>
    <lineage>
        <taxon>Eukaryota</taxon>
        <taxon>Fungi</taxon>
        <taxon>Fungi incertae sedis</taxon>
        <taxon>Zoopagomycota</taxon>
        <taxon>Kickxellomycotina</taxon>
        <taxon>Harpellomycetes</taxon>
        <taxon>Harpellales</taxon>
        <taxon>Legeriomycetaceae</taxon>
        <taxon>Smittium</taxon>
    </lineage>
</organism>
<dbReference type="EMBL" id="MBFR01000613">
    <property type="protein sequence ID" value="PVU86736.1"/>
    <property type="molecule type" value="Genomic_DNA"/>
</dbReference>
<evidence type="ECO:0000313" key="2">
    <source>
        <dbReference type="Proteomes" id="UP000245383"/>
    </source>
</evidence>
<comment type="caution">
    <text evidence="1">The sequence shown here is derived from an EMBL/GenBank/DDBJ whole genome shotgun (WGS) entry which is preliminary data.</text>
</comment>
<evidence type="ECO:0000313" key="1">
    <source>
        <dbReference type="EMBL" id="PVU86736.1"/>
    </source>
</evidence>